<evidence type="ECO:0000313" key="1">
    <source>
        <dbReference type="EMBL" id="GAG14913.1"/>
    </source>
</evidence>
<name>X0VR13_9ZZZZ</name>
<feature type="non-terminal residue" evidence="1">
    <location>
        <position position="1"/>
    </location>
</feature>
<organism evidence="1">
    <name type="scientific">marine sediment metagenome</name>
    <dbReference type="NCBI Taxonomy" id="412755"/>
    <lineage>
        <taxon>unclassified sequences</taxon>
        <taxon>metagenomes</taxon>
        <taxon>ecological metagenomes</taxon>
    </lineage>
</organism>
<gene>
    <name evidence="1" type="ORF">S01H1_59641</name>
</gene>
<dbReference type="AlphaFoldDB" id="X0VR13"/>
<dbReference type="EMBL" id="BARS01039020">
    <property type="protein sequence ID" value="GAG14913.1"/>
    <property type="molecule type" value="Genomic_DNA"/>
</dbReference>
<sequence length="40" mass="4588">AFYAISVAVKYLQTSFFTAFLKSLKLHQFYTPIGNILMSK</sequence>
<proteinExistence type="predicted"/>
<protein>
    <submittedName>
        <fullName evidence="1">Uncharacterized protein</fullName>
    </submittedName>
</protein>
<reference evidence="1" key="1">
    <citation type="journal article" date="2014" name="Front. Microbiol.">
        <title>High frequency of phylogenetically diverse reductive dehalogenase-homologous genes in deep subseafloor sedimentary metagenomes.</title>
        <authorList>
            <person name="Kawai M."/>
            <person name="Futagami T."/>
            <person name="Toyoda A."/>
            <person name="Takaki Y."/>
            <person name="Nishi S."/>
            <person name="Hori S."/>
            <person name="Arai W."/>
            <person name="Tsubouchi T."/>
            <person name="Morono Y."/>
            <person name="Uchiyama I."/>
            <person name="Ito T."/>
            <person name="Fujiyama A."/>
            <person name="Inagaki F."/>
            <person name="Takami H."/>
        </authorList>
    </citation>
    <scope>NUCLEOTIDE SEQUENCE</scope>
    <source>
        <strain evidence="1">Expedition CK06-06</strain>
    </source>
</reference>
<accession>X0VR13</accession>
<comment type="caution">
    <text evidence="1">The sequence shown here is derived from an EMBL/GenBank/DDBJ whole genome shotgun (WGS) entry which is preliminary data.</text>
</comment>